<sequence>MAQGVLAQPACDEAFGLRRNMLEASPADPTTCMEKKAQIIHKVSPNTRSTKEGRVEIHYQPFTRRPPGLPRGITHPTWKTRGQGDPLNTPDPPAQKVNSVKEFSRTRSPYQSGNPPPKQHLLEIRSEGAFS</sequence>
<feature type="region of interest" description="Disordered" evidence="1">
    <location>
        <begin position="36"/>
        <end position="131"/>
    </location>
</feature>
<evidence type="ECO:0000256" key="1">
    <source>
        <dbReference type="SAM" id="MobiDB-lite"/>
    </source>
</evidence>
<organism evidence="2">
    <name type="scientific">Sesamum radiatum</name>
    <name type="common">Black benniseed</name>
    <dbReference type="NCBI Taxonomy" id="300843"/>
    <lineage>
        <taxon>Eukaryota</taxon>
        <taxon>Viridiplantae</taxon>
        <taxon>Streptophyta</taxon>
        <taxon>Embryophyta</taxon>
        <taxon>Tracheophyta</taxon>
        <taxon>Spermatophyta</taxon>
        <taxon>Magnoliopsida</taxon>
        <taxon>eudicotyledons</taxon>
        <taxon>Gunneridae</taxon>
        <taxon>Pentapetalae</taxon>
        <taxon>asterids</taxon>
        <taxon>lamiids</taxon>
        <taxon>Lamiales</taxon>
        <taxon>Pedaliaceae</taxon>
        <taxon>Sesamum</taxon>
    </lineage>
</organism>
<gene>
    <name evidence="2" type="ORF">Sradi_3142600</name>
</gene>
<proteinExistence type="predicted"/>
<evidence type="ECO:0000313" key="2">
    <source>
        <dbReference type="EMBL" id="KAL0378371.1"/>
    </source>
</evidence>
<feature type="compositionally biased region" description="Basic and acidic residues" evidence="1">
    <location>
        <begin position="120"/>
        <end position="131"/>
    </location>
</feature>
<reference evidence="2" key="1">
    <citation type="submission" date="2020-06" db="EMBL/GenBank/DDBJ databases">
        <authorList>
            <person name="Li T."/>
            <person name="Hu X."/>
            <person name="Zhang T."/>
            <person name="Song X."/>
            <person name="Zhang H."/>
            <person name="Dai N."/>
            <person name="Sheng W."/>
            <person name="Hou X."/>
            <person name="Wei L."/>
        </authorList>
    </citation>
    <scope>NUCLEOTIDE SEQUENCE</scope>
    <source>
        <strain evidence="2">G02</strain>
        <tissue evidence="2">Leaf</tissue>
    </source>
</reference>
<name>A0AAW2RFN7_SESRA</name>
<comment type="caution">
    <text evidence="2">The sequence shown here is derived from an EMBL/GenBank/DDBJ whole genome shotgun (WGS) entry which is preliminary data.</text>
</comment>
<dbReference type="EMBL" id="JACGWJ010000013">
    <property type="protein sequence ID" value="KAL0378371.1"/>
    <property type="molecule type" value="Genomic_DNA"/>
</dbReference>
<protein>
    <submittedName>
        <fullName evidence="2">Uncharacterized protein</fullName>
    </submittedName>
</protein>
<accession>A0AAW2RFN7</accession>
<dbReference type="AlphaFoldDB" id="A0AAW2RFN7"/>
<reference evidence="2" key="2">
    <citation type="journal article" date="2024" name="Plant">
        <title>Genomic evolution and insights into agronomic trait innovations of Sesamum species.</title>
        <authorList>
            <person name="Miao H."/>
            <person name="Wang L."/>
            <person name="Qu L."/>
            <person name="Liu H."/>
            <person name="Sun Y."/>
            <person name="Le M."/>
            <person name="Wang Q."/>
            <person name="Wei S."/>
            <person name="Zheng Y."/>
            <person name="Lin W."/>
            <person name="Duan Y."/>
            <person name="Cao H."/>
            <person name="Xiong S."/>
            <person name="Wang X."/>
            <person name="Wei L."/>
            <person name="Li C."/>
            <person name="Ma Q."/>
            <person name="Ju M."/>
            <person name="Zhao R."/>
            <person name="Li G."/>
            <person name="Mu C."/>
            <person name="Tian Q."/>
            <person name="Mei H."/>
            <person name="Zhang T."/>
            <person name="Gao T."/>
            <person name="Zhang H."/>
        </authorList>
    </citation>
    <scope>NUCLEOTIDE SEQUENCE</scope>
    <source>
        <strain evidence="2">G02</strain>
    </source>
</reference>